<sequence>MAALDFSVQLENSEQQILSLMTSYDFDSNATDAASQQEGPCAPVHVTFFTSDAKLSPWSRDNENQALFLDASEAAGMRELALVREIITYDNLDANTEYLYRVLSQQPVLGELPSRATITWSYETRIENAYPLFSPLQRYPPFELPWANGLWWTSTIQRAATSVDLNWLAGKIAAQDLVREVTRR</sequence>
<organism evidence="1 2">
    <name type="scientific">Lasiodiplodia mahajangana</name>
    <dbReference type="NCBI Taxonomy" id="1108764"/>
    <lineage>
        <taxon>Eukaryota</taxon>
        <taxon>Fungi</taxon>
        <taxon>Dikarya</taxon>
        <taxon>Ascomycota</taxon>
        <taxon>Pezizomycotina</taxon>
        <taxon>Dothideomycetes</taxon>
        <taxon>Dothideomycetes incertae sedis</taxon>
        <taxon>Botryosphaeriales</taxon>
        <taxon>Botryosphaeriaceae</taxon>
        <taxon>Lasiodiplodia</taxon>
    </lineage>
</organism>
<protein>
    <submittedName>
        <fullName evidence="1">Uncharacterized protein</fullName>
    </submittedName>
</protein>
<gene>
    <name evidence="1" type="ORF">O1611_g4313</name>
</gene>
<reference evidence="1" key="1">
    <citation type="submission" date="2022-12" db="EMBL/GenBank/DDBJ databases">
        <title>Genome Sequence of Lasiodiplodia mahajangana.</title>
        <authorList>
            <person name="Buettner E."/>
        </authorList>
    </citation>
    <scope>NUCLEOTIDE SEQUENCE</scope>
    <source>
        <strain evidence="1">VT137</strain>
    </source>
</reference>
<dbReference type="Proteomes" id="UP001153332">
    <property type="component" value="Unassembled WGS sequence"/>
</dbReference>
<evidence type="ECO:0000313" key="1">
    <source>
        <dbReference type="EMBL" id="KAJ8129321.1"/>
    </source>
</evidence>
<accession>A0ACC2JP87</accession>
<comment type="caution">
    <text evidence="1">The sequence shown here is derived from an EMBL/GenBank/DDBJ whole genome shotgun (WGS) entry which is preliminary data.</text>
</comment>
<proteinExistence type="predicted"/>
<keyword evidence="2" id="KW-1185">Reference proteome</keyword>
<dbReference type="EMBL" id="JAPUUL010000798">
    <property type="protein sequence ID" value="KAJ8129321.1"/>
    <property type="molecule type" value="Genomic_DNA"/>
</dbReference>
<evidence type="ECO:0000313" key="2">
    <source>
        <dbReference type="Proteomes" id="UP001153332"/>
    </source>
</evidence>
<name>A0ACC2JP87_9PEZI</name>